<sequence>MRTAIALMLAAFSLPLAAATPIPPGKWSFVWKDAKGQPDRPIRVYTYRPRACDTTCPIQIVLHGMSRNASKYRDDWELIADRYKILIVAPEFSTQYWPKAAKYNLGDVAEQTNPEKWTFSAIEHLFDEVRDGQKDYRIFGHSAGGQFVQRMVLFRPDARISVAMAGNPGWYTMPEWRADKTEARFPYAAAGNPAITEAKVRQALAKRVILFLGENDTDPDDENLNNSDGAKKQGANRYDRGENFFKAATTLAGELGVKFAWELVEVPATAHDGAAMSKAAAETVYGK</sequence>
<feature type="chain" id="PRO_5027028387" description="Alpha/beta hydrolase" evidence="2">
    <location>
        <begin position="19"/>
        <end position="287"/>
    </location>
</feature>
<dbReference type="InParanoid" id="A0A6M4H464"/>
<evidence type="ECO:0008006" key="5">
    <source>
        <dbReference type="Google" id="ProtNLM"/>
    </source>
</evidence>
<dbReference type="RefSeq" id="WP_171160893.1">
    <property type="nucleotide sequence ID" value="NZ_CP053073.1"/>
</dbReference>
<evidence type="ECO:0000313" key="3">
    <source>
        <dbReference type="EMBL" id="QJR14105.1"/>
    </source>
</evidence>
<evidence type="ECO:0000256" key="2">
    <source>
        <dbReference type="SAM" id="SignalP"/>
    </source>
</evidence>
<name>A0A6M4H464_9PROT</name>
<dbReference type="AlphaFoldDB" id="A0A6M4H464"/>
<evidence type="ECO:0000256" key="1">
    <source>
        <dbReference type="SAM" id="MobiDB-lite"/>
    </source>
</evidence>
<accession>A0A6M4H464</accession>
<dbReference type="Proteomes" id="UP000503096">
    <property type="component" value="Chromosome"/>
</dbReference>
<proteinExistence type="predicted"/>
<reference evidence="3 4" key="1">
    <citation type="submission" date="2020-04" db="EMBL/GenBank/DDBJ databases">
        <title>Usitatibacter rugosus gen. nov., sp. nov. and Usitatibacter palustris sp. nov., novel members of Usitatibacteraceae fam. nov. within the order Nitrosomonadales isolated from soil.</title>
        <authorList>
            <person name="Huber K.J."/>
            <person name="Neumann-Schaal M."/>
            <person name="Geppert A."/>
            <person name="Luckner M."/>
            <person name="Wanner G."/>
            <person name="Overmann J."/>
        </authorList>
    </citation>
    <scope>NUCLEOTIDE SEQUENCE [LARGE SCALE GENOMIC DNA]</scope>
    <source>
        <strain evidence="3 4">Swamp67</strain>
    </source>
</reference>
<dbReference type="PANTHER" id="PTHR35560">
    <property type="entry name" value="BLL0132 PROTEIN"/>
    <property type="match status" value="1"/>
</dbReference>
<dbReference type="PANTHER" id="PTHR35560:SF3">
    <property type="entry name" value="PEPTIDASE S9 PROLYL OLIGOPEPTIDASE CATALYTIC DOMAIN-CONTAINING PROTEIN"/>
    <property type="match status" value="1"/>
</dbReference>
<feature type="region of interest" description="Disordered" evidence="1">
    <location>
        <begin position="217"/>
        <end position="236"/>
    </location>
</feature>
<protein>
    <recommendedName>
        <fullName evidence="5">Alpha/beta hydrolase</fullName>
    </recommendedName>
</protein>
<keyword evidence="4" id="KW-1185">Reference proteome</keyword>
<dbReference type="InterPro" id="IPR029058">
    <property type="entry name" value="AB_hydrolase_fold"/>
</dbReference>
<keyword evidence="2" id="KW-0732">Signal</keyword>
<feature type="signal peptide" evidence="2">
    <location>
        <begin position="1"/>
        <end position="18"/>
    </location>
</feature>
<dbReference type="SUPFAM" id="SSF53474">
    <property type="entry name" value="alpha/beta-Hydrolases"/>
    <property type="match status" value="1"/>
</dbReference>
<dbReference type="EMBL" id="CP053073">
    <property type="protein sequence ID" value="QJR14105.1"/>
    <property type="molecule type" value="Genomic_DNA"/>
</dbReference>
<dbReference type="KEGG" id="upl:DSM104440_00898"/>
<organism evidence="3 4">
    <name type="scientific">Usitatibacter palustris</name>
    <dbReference type="NCBI Taxonomy" id="2732487"/>
    <lineage>
        <taxon>Bacteria</taxon>
        <taxon>Pseudomonadati</taxon>
        <taxon>Pseudomonadota</taxon>
        <taxon>Betaproteobacteria</taxon>
        <taxon>Nitrosomonadales</taxon>
        <taxon>Usitatibacteraceae</taxon>
        <taxon>Usitatibacter</taxon>
    </lineage>
</organism>
<gene>
    <name evidence="3" type="ORF">DSM104440_00898</name>
</gene>
<evidence type="ECO:0000313" key="4">
    <source>
        <dbReference type="Proteomes" id="UP000503096"/>
    </source>
</evidence>
<dbReference type="Gene3D" id="3.40.50.1820">
    <property type="entry name" value="alpha/beta hydrolase"/>
    <property type="match status" value="1"/>
</dbReference>